<dbReference type="RefSeq" id="WP_157719905.1">
    <property type="nucleotide sequence ID" value="NZ_LT629799.1"/>
</dbReference>
<accession>A0A1H2MFD4</accession>
<dbReference type="PANTHER" id="PTHR43649">
    <property type="entry name" value="ARABINOSE-BINDING PROTEIN-RELATED"/>
    <property type="match status" value="1"/>
</dbReference>
<organism evidence="1 2">
    <name type="scientific">Microlunatus sagamiharensis</name>
    <dbReference type="NCBI Taxonomy" id="546874"/>
    <lineage>
        <taxon>Bacteria</taxon>
        <taxon>Bacillati</taxon>
        <taxon>Actinomycetota</taxon>
        <taxon>Actinomycetes</taxon>
        <taxon>Propionibacteriales</taxon>
        <taxon>Propionibacteriaceae</taxon>
        <taxon>Microlunatus</taxon>
    </lineage>
</organism>
<dbReference type="Proteomes" id="UP000198825">
    <property type="component" value="Chromosome I"/>
</dbReference>
<dbReference type="STRING" id="546874.SAMN04488544_1930"/>
<gene>
    <name evidence="1" type="ORF">SAMN04488544_1930</name>
</gene>
<dbReference type="SUPFAM" id="SSF53850">
    <property type="entry name" value="Periplasmic binding protein-like II"/>
    <property type="match status" value="1"/>
</dbReference>
<evidence type="ECO:0000313" key="2">
    <source>
        <dbReference type="Proteomes" id="UP000198825"/>
    </source>
</evidence>
<proteinExistence type="predicted"/>
<dbReference type="OrthoDB" id="9770625at2"/>
<protein>
    <submittedName>
        <fullName evidence="1">Carbohydrate ABC transporter substrate-binding protein, CUT1 family</fullName>
    </submittedName>
</protein>
<reference evidence="2" key="1">
    <citation type="submission" date="2016-10" db="EMBL/GenBank/DDBJ databases">
        <authorList>
            <person name="Varghese N."/>
            <person name="Submissions S."/>
        </authorList>
    </citation>
    <scope>NUCLEOTIDE SEQUENCE [LARGE SCALE GENOMIC DNA]</scope>
    <source>
        <strain evidence="2">DSM 21743</strain>
    </source>
</reference>
<dbReference type="EMBL" id="LT629799">
    <property type="protein sequence ID" value="SDU91678.1"/>
    <property type="molecule type" value="Genomic_DNA"/>
</dbReference>
<dbReference type="Pfam" id="PF01547">
    <property type="entry name" value="SBP_bac_1"/>
    <property type="match status" value="1"/>
</dbReference>
<dbReference type="InterPro" id="IPR050490">
    <property type="entry name" value="Bact_solute-bd_prot1"/>
</dbReference>
<dbReference type="AlphaFoldDB" id="A0A1H2MFD4"/>
<keyword evidence="2" id="KW-1185">Reference proteome</keyword>
<evidence type="ECO:0000313" key="1">
    <source>
        <dbReference type="EMBL" id="SDU91678.1"/>
    </source>
</evidence>
<sequence length="402" mass="42115">MIDVGDHSGAPLRLLGRDFDGFRRAVSAHSAAWPAGTVDATWLGLPGLEAAVLGPGPADADLLVVPADWLPALAASGRVRALTPYVSANPPEGWPDAWSPSFHDGITWGDDVYGLPFHDGPQLLFTRPSLLEAHGLRPPSAWSELLAVAGALYEPDAIAGTVLAGAPDGHNNVYDLVLHLRRFGGDLVDADGRITLDTDAMRAALTFLREVVTTLVSPDAARMDSNDSGFAFAAGRVAVAVNWAGYAALAAAGAVADDFACAVAPTHDDGSPTVTVNAFWVTCVSAACADPDRAWDYLRHAASAAMDLETTRAGASGARRSTWADPELLRAHPEHALFERAHDHSRPLPRVPELPALVGVLNELVDAVVWRGEPLGPALAVADASAAALDQHAPVRPSRSTP</sequence>
<dbReference type="PANTHER" id="PTHR43649:SF12">
    <property type="entry name" value="DIACETYLCHITOBIOSE BINDING PROTEIN DASA"/>
    <property type="match status" value="1"/>
</dbReference>
<dbReference type="Gene3D" id="3.40.190.10">
    <property type="entry name" value="Periplasmic binding protein-like II"/>
    <property type="match status" value="2"/>
</dbReference>
<dbReference type="InterPro" id="IPR006059">
    <property type="entry name" value="SBP"/>
</dbReference>
<name>A0A1H2MFD4_9ACTN</name>